<comment type="caution">
    <text evidence="1">The sequence shown here is derived from an EMBL/GenBank/DDBJ whole genome shotgun (WGS) entry which is preliminary data.</text>
</comment>
<protein>
    <recommendedName>
        <fullName evidence="3">RiboL-PSP-HEPN domain-containing protein</fullName>
    </recommendedName>
</protein>
<proteinExistence type="predicted"/>
<reference evidence="2" key="1">
    <citation type="journal article" date="2019" name="Int. J. Syst. Evol. Microbiol.">
        <title>The Global Catalogue of Microorganisms (GCM) 10K type strain sequencing project: providing services to taxonomists for standard genome sequencing and annotation.</title>
        <authorList>
            <consortium name="The Broad Institute Genomics Platform"/>
            <consortium name="The Broad Institute Genome Sequencing Center for Infectious Disease"/>
            <person name="Wu L."/>
            <person name="Ma J."/>
        </authorList>
    </citation>
    <scope>NUCLEOTIDE SEQUENCE [LARGE SCALE GENOMIC DNA]</scope>
    <source>
        <strain evidence="2">CGMCC 1.15959</strain>
    </source>
</reference>
<dbReference type="Proteomes" id="UP000619041">
    <property type="component" value="Unassembled WGS sequence"/>
</dbReference>
<evidence type="ECO:0000313" key="1">
    <source>
        <dbReference type="EMBL" id="GGE04255.1"/>
    </source>
</evidence>
<dbReference type="EMBL" id="BMKL01000001">
    <property type="protein sequence ID" value="GGE04255.1"/>
    <property type="molecule type" value="Genomic_DNA"/>
</dbReference>
<organism evidence="1 2">
    <name type="scientific">Tsuneonella deserti</name>
    <dbReference type="NCBI Taxonomy" id="2035528"/>
    <lineage>
        <taxon>Bacteria</taxon>
        <taxon>Pseudomonadati</taxon>
        <taxon>Pseudomonadota</taxon>
        <taxon>Alphaproteobacteria</taxon>
        <taxon>Sphingomonadales</taxon>
        <taxon>Erythrobacteraceae</taxon>
        <taxon>Tsuneonella</taxon>
    </lineage>
</organism>
<evidence type="ECO:0008006" key="3">
    <source>
        <dbReference type="Google" id="ProtNLM"/>
    </source>
</evidence>
<sequence>MSALGNHSQFDVAGEPLRNVAPLWRGAMIERYARTEHFVLRSLKCLAQHRIALCDNAFAPLPKVRLNALILALRKNDFEQRQLPALASLEDLQSRWDERNALSHGRFRVGARSVTVIWTAMDKGPVEKNLTLQVTDMLERLAALDTLQRVLGARLGHVDAACKRRAP</sequence>
<name>A0ABQ1SAT5_9SPHN</name>
<dbReference type="RefSeq" id="WP_188645420.1">
    <property type="nucleotide sequence ID" value="NZ_BMKL01000001.1"/>
</dbReference>
<keyword evidence="2" id="KW-1185">Reference proteome</keyword>
<gene>
    <name evidence="1" type="ORF">GCM10011515_24840</name>
</gene>
<evidence type="ECO:0000313" key="2">
    <source>
        <dbReference type="Proteomes" id="UP000619041"/>
    </source>
</evidence>
<accession>A0ABQ1SAT5</accession>